<dbReference type="InterPro" id="IPR023635">
    <property type="entry name" value="Peptide_deformylase"/>
</dbReference>
<dbReference type="EC" id="3.5.1.88" evidence="2"/>
<dbReference type="GO" id="GO:0042586">
    <property type="term" value="F:peptide deformylase activity"/>
    <property type="evidence" value="ECO:0007669"/>
    <property type="project" value="UniProtKB-UniRule"/>
</dbReference>
<dbReference type="PRINTS" id="PR01576">
    <property type="entry name" value="PDEFORMYLASE"/>
</dbReference>
<comment type="catalytic activity">
    <reaction evidence="2">
        <text>N-terminal N-formyl-L-methionyl-[peptide] + H2O = N-terminal L-methionyl-[peptide] + formate</text>
        <dbReference type="Rhea" id="RHEA:24420"/>
        <dbReference type="Rhea" id="RHEA-COMP:10639"/>
        <dbReference type="Rhea" id="RHEA-COMP:10640"/>
        <dbReference type="ChEBI" id="CHEBI:15377"/>
        <dbReference type="ChEBI" id="CHEBI:15740"/>
        <dbReference type="ChEBI" id="CHEBI:49298"/>
        <dbReference type="ChEBI" id="CHEBI:64731"/>
        <dbReference type="EC" id="3.5.1.88"/>
    </reaction>
</comment>
<dbReference type="Proteomes" id="UP000248311">
    <property type="component" value="Unassembled WGS sequence"/>
</dbReference>
<organism evidence="3 4">
    <name type="scientific">Pseudoroseicyclus aestuarii</name>
    <dbReference type="NCBI Taxonomy" id="1795041"/>
    <lineage>
        <taxon>Bacteria</taxon>
        <taxon>Pseudomonadati</taxon>
        <taxon>Pseudomonadota</taxon>
        <taxon>Alphaproteobacteria</taxon>
        <taxon>Rhodobacterales</taxon>
        <taxon>Paracoccaceae</taxon>
        <taxon>Pseudoroseicyclus</taxon>
    </lineage>
</organism>
<comment type="similarity">
    <text evidence="1 2">Belongs to the polypeptide deformylase family.</text>
</comment>
<dbReference type="InterPro" id="IPR036821">
    <property type="entry name" value="Peptide_deformylase_sf"/>
</dbReference>
<reference evidence="3 4" key="1">
    <citation type="submission" date="2018-06" db="EMBL/GenBank/DDBJ databases">
        <title>Genomic Encyclopedia of Type Strains, Phase III (KMG-III): the genomes of soil and plant-associated and newly described type strains.</title>
        <authorList>
            <person name="Whitman W."/>
        </authorList>
    </citation>
    <scope>NUCLEOTIDE SEQUENCE [LARGE SCALE GENOMIC DNA]</scope>
    <source>
        <strain evidence="3 4">CECT 9025</strain>
    </source>
</reference>
<dbReference type="Gene3D" id="3.90.45.10">
    <property type="entry name" value="Peptide deformylase"/>
    <property type="match status" value="1"/>
</dbReference>
<evidence type="ECO:0000313" key="4">
    <source>
        <dbReference type="Proteomes" id="UP000248311"/>
    </source>
</evidence>
<keyword evidence="4" id="KW-1185">Reference proteome</keyword>
<feature type="binding site" evidence="2">
    <location>
        <position position="135"/>
    </location>
    <ligand>
        <name>Fe cation</name>
        <dbReference type="ChEBI" id="CHEBI:24875"/>
    </ligand>
</feature>
<dbReference type="EMBL" id="QJTE01000002">
    <property type="protein sequence ID" value="PYE84250.1"/>
    <property type="molecule type" value="Genomic_DNA"/>
</dbReference>
<dbReference type="NCBIfam" id="TIGR00079">
    <property type="entry name" value="pept_deformyl"/>
    <property type="match status" value="1"/>
</dbReference>
<dbReference type="CDD" id="cd00487">
    <property type="entry name" value="Pep_deformylase"/>
    <property type="match status" value="1"/>
</dbReference>
<dbReference type="SUPFAM" id="SSF56420">
    <property type="entry name" value="Peptide deformylase"/>
    <property type="match status" value="1"/>
</dbReference>
<accession>A0A318SR18</accession>
<gene>
    <name evidence="2" type="primary">def</name>
    <name evidence="3" type="ORF">DFP88_10245</name>
</gene>
<protein>
    <recommendedName>
        <fullName evidence="2">Peptide deformylase</fullName>
        <shortName evidence="2">PDF</shortName>
        <ecNumber evidence="2">3.5.1.88</ecNumber>
    </recommendedName>
    <alternativeName>
        <fullName evidence="2">Polypeptide deformylase</fullName>
    </alternativeName>
</protein>
<dbReference type="PANTHER" id="PTHR10458">
    <property type="entry name" value="PEPTIDE DEFORMYLASE"/>
    <property type="match status" value="1"/>
</dbReference>
<dbReference type="RefSeq" id="WP_110813364.1">
    <property type="nucleotide sequence ID" value="NZ_QJTE01000002.1"/>
</dbReference>
<proteinExistence type="inferred from homology"/>
<evidence type="ECO:0000313" key="3">
    <source>
        <dbReference type="EMBL" id="PYE84250.1"/>
    </source>
</evidence>
<feature type="binding site" evidence="2">
    <location>
        <position position="139"/>
    </location>
    <ligand>
        <name>Fe cation</name>
        <dbReference type="ChEBI" id="CHEBI:24875"/>
    </ligand>
</feature>
<dbReference type="OrthoDB" id="9804313at2"/>
<comment type="caution">
    <text evidence="3">The sequence shown here is derived from an EMBL/GenBank/DDBJ whole genome shotgun (WGS) entry which is preliminary data.</text>
</comment>
<keyword evidence="2" id="KW-0648">Protein biosynthesis</keyword>
<dbReference type="PANTHER" id="PTHR10458:SF22">
    <property type="entry name" value="PEPTIDE DEFORMYLASE"/>
    <property type="match status" value="1"/>
</dbReference>
<dbReference type="NCBIfam" id="NF001159">
    <property type="entry name" value="PRK00150.1-3"/>
    <property type="match status" value="1"/>
</dbReference>
<comment type="cofactor">
    <cofactor evidence="2">
        <name>Fe(2+)</name>
        <dbReference type="ChEBI" id="CHEBI:29033"/>
    </cofactor>
    <text evidence="2">Binds 1 Fe(2+) ion.</text>
</comment>
<dbReference type="AlphaFoldDB" id="A0A318SR18"/>
<keyword evidence="2" id="KW-0479">Metal-binding</keyword>
<dbReference type="Pfam" id="PF01327">
    <property type="entry name" value="Pep_deformylase"/>
    <property type="match status" value="1"/>
</dbReference>
<evidence type="ECO:0000256" key="1">
    <source>
        <dbReference type="ARBA" id="ARBA00010759"/>
    </source>
</evidence>
<dbReference type="GO" id="GO:0046872">
    <property type="term" value="F:metal ion binding"/>
    <property type="evidence" value="ECO:0007669"/>
    <property type="project" value="UniProtKB-KW"/>
</dbReference>
<feature type="binding site" evidence="2">
    <location>
        <position position="93"/>
    </location>
    <ligand>
        <name>Fe cation</name>
        <dbReference type="ChEBI" id="CHEBI:24875"/>
    </ligand>
</feature>
<dbReference type="PIRSF" id="PIRSF004749">
    <property type="entry name" value="Pep_def"/>
    <property type="match status" value="1"/>
</dbReference>
<dbReference type="HAMAP" id="MF_00163">
    <property type="entry name" value="Pep_deformylase"/>
    <property type="match status" value="1"/>
</dbReference>
<sequence>MHLAIRRHPDPVLRAVCTPVASFDAGLRALADAMLAAMYAAPGRGLAGPQVGETRRLFVVDVTWKEGAPDPQVFVNPEITWASDVIETAEEGCLSIPDMPCRVPRPAEIALRWQDLEGVWQEGRFDGAAARCIQHEADHLNGVLCIDYEAPL</sequence>
<name>A0A318SR18_9RHOB</name>
<evidence type="ECO:0000256" key="2">
    <source>
        <dbReference type="HAMAP-Rule" id="MF_00163"/>
    </source>
</evidence>
<feature type="active site" evidence="2">
    <location>
        <position position="136"/>
    </location>
</feature>
<comment type="function">
    <text evidence="2">Removes the formyl group from the N-terminal Met of newly synthesized proteins. Requires at least a dipeptide for an efficient rate of reaction. N-terminal L-methionine is a prerequisite for activity but the enzyme has broad specificity at other positions.</text>
</comment>
<keyword evidence="2" id="KW-0378">Hydrolase</keyword>
<dbReference type="GO" id="GO:0006412">
    <property type="term" value="P:translation"/>
    <property type="evidence" value="ECO:0007669"/>
    <property type="project" value="UniProtKB-UniRule"/>
</dbReference>
<keyword evidence="2" id="KW-0408">Iron</keyword>